<dbReference type="PANTHER" id="PTHR31212:SF4">
    <property type="entry name" value="ALPHA-KETOGLUTARATE-DEPENDENT DIOXYGENASE ALKB HOMOLOG 3"/>
    <property type="match status" value="1"/>
</dbReference>
<keyword evidence="2" id="KW-0479">Metal-binding</keyword>
<dbReference type="GO" id="GO:0046872">
    <property type="term" value="F:metal ion binding"/>
    <property type="evidence" value="ECO:0007669"/>
    <property type="project" value="UniProtKB-KW"/>
</dbReference>
<keyword evidence="3" id="KW-0227">DNA damage</keyword>
<evidence type="ECO:0000256" key="2">
    <source>
        <dbReference type="ARBA" id="ARBA00022723"/>
    </source>
</evidence>
<dbReference type="PANTHER" id="PTHR31212">
    <property type="entry name" value="ALPHA-KETOGLUTARATE-DEPENDENT DIOXYGENASE ALKB HOMOLOG 3"/>
    <property type="match status" value="1"/>
</dbReference>
<keyword evidence="5 10" id="KW-0223">Dioxygenase</keyword>
<dbReference type="Gene3D" id="2.60.120.590">
    <property type="entry name" value="Alpha-ketoglutarate-dependent dioxygenase AlkB-like"/>
    <property type="match status" value="1"/>
</dbReference>
<dbReference type="SUPFAM" id="SSF51197">
    <property type="entry name" value="Clavaminate synthase-like"/>
    <property type="match status" value="1"/>
</dbReference>
<dbReference type="FunFam" id="2.60.120.590:FF:000004">
    <property type="entry name" value="DNA oxidative demethylase ALKBH2"/>
    <property type="match status" value="1"/>
</dbReference>
<evidence type="ECO:0000256" key="6">
    <source>
        <dbReference type="ARBA" id="ARBA00023002"/>
    </source>
</evidence>
<evidence type="ECO:0000256" key="7">
    <source>
        <dbReference type="ARBA" id="ARBA00023004"/>
    </source>
</evidence>
<dbReference type="GO" id="GO:0140097">
    <property type="term" value="F:catalytic activity, acting on DNA"/>
    <property type="evidence" value="ECO:0007669"/>
    <property type="project" value="UniProtKB-ARBA"/>
</dbReference>
<evidence type="ECO:0000256" key="8">
    <source>
        <dbReference type="ARBA" id="ARBA00023204"/>
    </source>
</evidence>
<keyword evidence="8" id="KW-0234">DNA repair</keyword>
<dbReference type="GO" id="GO:0016787">
    <property type="term" value="F:hydrolase activity"/>
    <property type="evidence" value="ECO:0007669"/>
    <property type="project" value="UniProtKB-ARBA"/>
</dbReference>
<dbReference type="Proteomes" id="UP000466586">
    <property type="component" value="Unassembled WGS sequence"/>
</dbReference>
<keyword evidence="11" id="KW-1185">Reference proteome</keyword>
<evidence type="ECO:0000256" key="1">
    <source>
        <dbReference type="ARBA" id="ARBA00001954"/>
    </source>
</evidence>
<keyword evidence="6" id="KW-0560">Oxidoreductase</keyword>
<accession>A0A7K1Y6I5</accession>
<keyword evidence="4" id="KW-0460">Magnesium</keyword>
<keyword evidence="7" id="KW-0408">Iron</keyword>
<evidence type="ECO:0000259" key="9">
    <source>
        <dbReference type="PROSITE" id="PS51471"/>
    </source>
</evidence>
<evidence type="ECO:0000256" key="4">
    <source>
        <dbReference type="ARBA" id="ARBA00022842"/>
    </source>
</evidence>
<dbReference type="InterPro" id="IPR037151">
    <property type="entry name" value="AlkB-like_sf"/>
</dbReference>
<protein>
    <submittedName>
        <fullName evidence="10">Alpha-ketoglutarate-dependent dioxygenase AlkB</fullName>
    </submittedName>
</protein>
<name>A0A7K1Y6I5_9SPHI</name>
<dbReference type="InterPro" id="IPR005123">
    <property type="entry name" value="Oxoglu/Fe-dep_dioxygenase_dom"/>
</dbReference>
<sequence>MNQLTFFENKALSIPDELASYHNAFFSTAESMGYLDRLTTVTPWNQETIHMYGKMLKTPRLTAWYGDEESIYQFSGNKYHPLKWTPDLLSLKEKVEQKAGEKFNSVLLNFYRDGNDSVSWHSDDEPELGTNPVIASVSFGQPRRFDIRNKSDHQHKFSIELENGSLLVMKGDMQKNWEHRVPKSIRPMKHRINLTFRMINT</sequence>
<dbReference type="InterPro" id="IPR032854">
    <property type="entry name" value="ALKBH3"/>
</dbReference>
<dbReference type="GO" id="GO:0006307">
    <property type="term" value="P:DNA alkylation repair"/>
    <property type="evidence" value="ECO:0007669"/>
    <property type="project" value="InterPro"/>
</dbReference>
<dbReference type="GO" id="GO:0032451">
    <property type="term" value="F:demethylase activity"/>
    <property type="evidence" value="ECO:0007669"/>
    <property type="project" value="UniProtKB-ARBA"/>
</dbReference>
<dbReference type="InterPro" id="IPR027450">
    <property type="entry name" value="AlkB-like"/>
</dbReference>
<evidence type="ECO:0000256" key="5">
    <source>
        <dbReference type="ARBA" id="ARBA00022964"/>
    </source>
</evidence>
<gene>
    <name evidence="10" type="ORF">GS399_04260</name>
</gene>
<evidence type="ECO:0000313" key="11">
    <source>
        <dbReference type="Proteomes" id="UP000466586"/>
    </source>
</evidence>
<comment type="caution">
    <text evidence="10">The sequence shown here is derived from an EMBL/GenBank/DDBJ whole genome shotgun (WGS) entry which is preliminary data.</text>
</comment>
<organism evidence="10 11">
    <name type="scientific">Hufsiella arboris</name>
    <dbReference type="NCBI Taxonomy" id="2695275"/>
    <lineage>
        <taxon>Bacteria</taxon>
        <taxon>Pseudomonadati</taxon>
        <taxon>Bacteroidota</taxon>
        <taxon>Sphingobacteriia</taxon>
        <taxon>Sphingobacteriales</taxon>
        <taxon>Sphingobacteriaceae</taxon>
        <taxon>Hufsiella</taxon>
    </lineage>
</organism>
<evidence type="ECO:0000313" key="10">
    <source>
        <dbReference type="EMBL" id="MXV50173.1"/>
    </source>
</evidence>
<dbReference type="GO" id="GO:0016705">
    <property type="term" value="F:oxidoreductase activity, acting on paired donors, with incorporation or reduction of molecular oxygen"/>
    <property type="evidence" value="ECO:0007669"/>
    <property type="project" value="UniProtKB-ARBA"/>
</dbReference>
<comment type="cofactor">
    <cofactor evidence="1">
        <name>Fe(2+)</name>
        <dbReference type="ChEBI" id="CHEBI:29033"/>
    </cofactor>
</comment>
<evidence type="ECO:0000256" key="3">
    <source>
        <dbReference type="ARBA" id="ARBA00022763"/>
    </source>
</evidence>
<dbReference type="EMBL" id="WVHT01000002">
    <property type="protein sequence ID" value="MXV50173.1"/>
    <property type="molecule type" value="Genomic_DNA"/>
</dbReference>
<dbReference type="RefSeq" id="WP_160843354.1">
    <property type="nucleotide sequence ID" value="NZ_WVHT01000002.1"/>
</dbReference>
<dbReference type="AlphaFoldDB" id="A0A7K1Y6I5"/>
<dbReference type="Pfam" id="PF13532">
    <property type="entry name" value="2OG-FeII_Oxy_2"/>
    <property type="match status" value="1"/>
</dbReference>
<proteinExistence type="predicted"/>
<feature type="domain" description="Fe2OG dioxygenase" evidence="9">
    <location>
        <begin position="102"/>
        <end position="200"/>
    </location>
</feature>
<reference evidence="10 11" key="1">
    <citation type="submission" date="2019-11" db="EMBL/GenBank/DDBJ databases">
        <title>Pedobacter sp. HMF7647 Genome sequencing and assembly.</title>
        <authorList>
            <person name="Kang H."/>
            <person name="Kim H."/>
            <person name="Joh K."/>
        </authorList>
    </citation>
    <scope>NUCLEOTIDE SEQUENCE [LARGE SCALE GENOMIC DNA]</scope>
    <source>
        <strain evidence="10 11">HMF7647</strain>
    </source>
</reference>
<dbReference type="PROSITE" id="PS51471">
    <property type="entry name" value="FE2OG_OXY"/>
    <property type="match status" value="1"/>
</dbReference>
<dbReference type="GO" id="GO:0051213">
    <property type="term" value="F:dioxygenase activity"/>
    <property type="evidence" value="ECO:0007669"/>
    <property type="project" value="UniProtKB-KW"/>
</dbReference>